<feature type="domain" description="Potassium channel voltage dependent KCNQ C-terminal" evidence="12">
    <location>
        <begin position="115"/>
        <end position="301"/>
    </location>
</feature>
<evidence type="ECO:0000259" key="12">
    <source>
        <dbReference type="Pfam" id="PF03520"/>
    </source>
</evidence>
<feature type="compositionally biased region" description="Polar residues" evidence="11">
    <location>
        <begin position="91"/>
        <end position="101"/>
    </location>
</feature>
<evidence type="ECO:0000256" key="11">
    <source>
        <dbReference type="SAM" id="MobiDB-lite"/>
    </source>
</evidence>
<evidence type="ECO:0000256" key="5">
    <source>
        <dbReference type="ARBA" id="ARBA00022826"/>
    </source>
</evidence>
<organism evidence="13 14">
    <name type="scientific">Gasterosteus aculeatus aculeatus</name>
    <name type="common">three-spined stickleback</name>
    <dbReference type="NCBI Taxonomy" id="481459"/>
    <lineage>
        <taxon>Eukaryota</taxon>
        <taxon>Metazoa</taxon>
        <taxon>Chordata</taxon>
        <taxon>Craniata</taxon>
        <taxon>Vertebrata</taxon>
        <taxon>Euteleostomi</taxon>
        <taxon>Actinopterygii</taxon>
        <taxon>Neopterygii</taxon>
        <taxon>Teleostei</taxon>
        <taxon>Neoteleostei</taxon>
        <taxon>Acanthomorphata</taxon>
        <taxon>Eupercaria</taxon>
        <taxon>Perciformes</taxon>
        <taxon>Cottioidei</taxon>
        <taxon>Gasterosteales</taxon>
        <taxon>Gasterosteidae</taxon>
        <taxon>Gasterosteus</taxon>
    </lineage>
</organism>
<keyword evidence="4" id="KW-0633">Potassium transport</keyword>
<reference evidence="13" key="3">
    <citation type="submission" date="2025-09" db="UniProtKB">
        <authorList>
            <consortium name="Ensembl"/>
        </authorList>
    </citation>
    <scope>IDENTIFICATION</scope>
</reference>
<evidence type="ECO:0000256" key="9">
    <source>
        <dbReference type="ARBA" id="ARBA00023303"/>
    </source>
</evidence>
<evidence type="ECO:0000256" key="7">
    <source>
        <dbReference type="ARBA" id="ARBA00022958"/>
    </source>
</evidence>
<protein>
    <recommendedName>
        <fullName evidence="12">Potassium channel voltage dependent KCNQ C-terminal domain-containing protein</fullName>
    </recommendedName>
</protein>
<comment type="catalytic activity">
    <reaction evidence="10">
        <text>K(+)(in) = K(+)(out)</text>
        <dbReference type="Rhea" id="RHEA:29463"/>
        <dbReference type="ChEBI" id="CHEBI:29103"/>
    </reaction>
</comment>
<dbReference type="Proteomes" id="UP000007635">
    <property type="component" value="Chromosome X"/>
</dbReference>
<feature type="region of interest" description="Disordered" evidence="11">
    <location>
        <begin position="91"/>
        <end position="126"/>
    </location>
</feature>
<evidence type="ECO:0000256" key="10">
    <source>
        <dbReference type="ARBA" id="ARBA00034430"/>
    </source>
</evidence>
<keyword evidence="3" id="KW-0472">Membrane</keyword>
<feature type="compositionally biased region" description="Basic and acidic residues" evidence="11">
    <location>
        <begin position="245"/>
        <end position="259"/>
    </location>
</feature>
<feature type="region of interest" description="Disordered" evidence="11">
    <location>
        <begin position="241"/>
        <end position="264"/>
    </location>
</feature>
<reference evidence="13 14" key="1">
    <citation type="journal article" date="2021" name="G3 (Bethesda)">
        <title>Improved contiguity of the threespine stickleback genome using long-read sequencing.</title>
        <authorList>
            <person name="Nath S."/>
            <person name="Shaw D.E."/>
            <person name="White M.A."/>
        </authorList>
    </citation>
    <scope>NUCLEOTIDE SEQUENCE [LARGE SCALE GENOMIC DNA]</scope>
    <source>
        <strain evidence="13 14">Lake Benthic</strain>
    </source>
</reference>
<evidence type="ECO:0000256" key="4">
    <source>
        <dbReference type="ARBA" id="ARBA00022538"/>
    </source>
</evidence>
<evidence type="ECO:0000256" key="1">
    <source>
        <dbReference type="ARBA" id="ARBA00004651"/>
    </source>
</evidence>
<accession>A0AAQ4RYL9</accession>
<evidence type="ECO:0000256" key="3">
    <source>
        <dbReference type="ARBA" id="ARBA00022475"/>
    </source>
</evidence>
<evidence type="ECO:0000256" key="2">
    <source>
        <dbReference type="ARBA" id="ARBA00022448"/>
    </source>
</evidence>
<dbReference type="Pfam" id="PF03520">
    <property type="entry name" value="KCNQ_channel"/>
    <property type="match status" value="1"/>
</dbReference>
<keyword evidence="9" id="KW-0407">Ion channel</keyword>
<evidence type="ECO:0000313" key="14">
    <source>
        <dbReference type="Proteomes" id="UP000007635"/>
    </source>
</evidence>
<evidence type="ECO:0000256" key="6">
    <source>
        <dbReference type="ARBA" id="ARBA00022882"/>
    </source>
</evidence>
<name>A0AAQ4RYL9_GASAC</name>
<dbReference type="Ensembl" id="ENSGACT00000085497.1">
    <property type="protein sequence ID" value="ENSGACP00000067723.1"/>
    <property type="gene ID" value="ENSGACG00000004872.2"/>
</dbReference>
<dbReference type="AlphaFoldDB" id="A0AAQ4RYL9"/>
<keyword evidence="6" id="KW-0851">Voltage-gated channel</keyword>
<dbReference type="GO" id="GO:0008076">
    <property type="term" value="C:voltage-gated potassium channel complex"/>
    <property type="evidence" value="ECO:0007669"/>
    <property type="project" value="TreeGrafter"/>
</dbReference>
<sequence>MPAANLIQAAWRLYSTDAKHSYLTATWYFYDSMLPSFRELTLLFSHLQRQRNTKKVLPSSYHTLLSGLRPYSLPYLSGDSKMGFRDRIRMNNSRSSQTIRSKGSPLPPSSGVRGSPSQENVPEAISPGKVQKSWSFNDRTRFRTSLRLKTRPPVDVEGVGEDSVEDKPYCDVSMEEVIPAVKTLIRAVRILKFLVAKRKFKETLRPYDVKDVIEQYSAGHLDMLGRIKSLQMRVDQIIGRGAVQPDKKARTEKGEKTPPELDPLDELSMMGRVVKVEKQVQSIENKLDLLLSFYSQCLKKGSSHFTLSSLLDPELTSDYHSPTDQRDLFPSANTLNISESGNLE</sequence>
<dbReference type="InterPro" id="IPR003937">
    <property type="entry name" value="K_chnl_volt-dep_KCNQ"/>
</dbReference>
<evidence type="ECO:0000256" key="8">
    <source>
        <dbReference type="ARBA" id="ARBA00023065"/>
    </source>
</evidence>
<dbReference type="InterPro" id="IPR013821">
    <property type="entry name" value="K_chnl_volt-dep_KCNQ_C"/>
</dbReference>
<evidence type="ECO:0000313" key="13">
    <source>
        <dbReference type="Ensembl" id="ENSGACP00000067723.1"/>
    </source>
</evidence>
<dbReference type="GeneTree" id="ENSGT00940000159209"/>
<dbReference type="PANTHER" id="PTHR47735:SF7">
    <property type="entry name" value="POTASSIUM VOLTAGE-GATED CHANNEL SUBFAMILY KQT MEMBER 4"/>
    <property type="match status" value="1"/>
</dbReference>
<keyword evidence="3" id="KW-1003">Cell membrane</keyword>
<keyword evidence="14" id="KW-1185">Reference proteome</keyword>
<keyword evidence="7" id="KW-0630">Potassium</keyword>
<reference evidence="13" key="2">
    <citation type="submission" date="2025-08" db="UniProtKB">
        <authorList>
            <consortium name="Ensembl"/>
        </authorList>
    </citation>
    <scope>IDENTIFICATION</scope>
</reference>
<dbReference type="PANTHER" id="PTHR47735">
    <property type="entry name" value="POTASSIUM VOLTAGE-GATED CHANNEL SUBFAMILY KQT MEMBER 4"/>
    <property type="match status" value="1"/>
</dbReference>
<proteinExistence type="predicted"/>
<keyword evidence="5" id="KW-0631">Potassium channel</keyword>
<comment type="subcellular location">
    <subcellularLocation>
        <location evidence="1">Cell membrane</location>
        <topology evidence="1">Multi-pass membrane protein</topology>
    </subcellularLocation>
</comment>
<dbReference type="Gene3D" id="6.10.140.1910">
    <property type="match status" value="2"/>
</dbReference>
<keyword evidence="8" id="KW-0406">Ion transport</keyword>
<keyword evidence="2" id="KW-0813">Transport</keyword>
<dbReference type="GO" id="GO:0005249">
    <property type="term" value="F:voltage-gated potassium channel activity"/>
    <property type="evidence" value="ECO:0007669"/>
    <property type="project" value="InterPro"/>
</dbReference>